<dbReference type="AlphaFoldDB" id="A0AAU7DRM9"/>
<protein>
    <submittedName>
        <fullName evidence="6">FAD-dependent oxidoreductase</fullName>
    </submittedName>
</protein>
<dbReference type="PANTHER" id="PTHR43400:SF10">
    <property type="entry name" value="3-OXOSTEROID 1-DEHYDROGENASE"/>
    <property type="match status" value="1"/>
</dbReference>
<reference evidence="6" key="1">
    <citation type="submission" date="2024-02" db="EMBL/GenBank/DDBJ databases">
        <title>Tomenella chthoni gen. nov. sp. nov., a member of the family Jonesiaceae isolated from bat guano.</title>
        <authorList>
            <person name="Miller S.L."/>
            <person name="King J."/>
            <person name="Sankaranarayanan K."/>
            <person name="Lawson P.A."/>
        </authorList>
    </citation>
    <scope>NUCLEOTIDE SEQUENCE</scope>
    <source>
        <strain evidence="6">BS-20</strain>
    </source>
</reference>
<proteinExistence type="predicted"/>
<evidence type="ECO:0000256" key="3">
    <source>
        <dbReference type="ARBA" id="ARBA00022827"/>
    </source>
</evidence>
<evidence type="ECO:0000256" key="2">
    <source>
        <dbReference type="ARBA" id="ARBA00022630"/>
    </source>
</evidence>
<evidence type="ECO:0000256" key="1">
    <source>
        <dbReference type="ARBA" id="ARBA00001974"/>
    </source>
</evidence>
<gene>
    <name evidence="6" type="ORF">V5R04_08820</name>
</gene>
<evidence type="ECO:0000256" key="4">
    <source>
        <dbReference type="ARBA" id="ARBA00023002"/>
    </source>
</evidence>
<dbReference type="SUPFAM" id="SSF51905">
    <property type="entry name" value="FAD/NAD(P)-binding domain"/>
    <property type="match status" value="1"/>
</dbReference>
<keyword evidence="4" id="KW-0560">Oxidoreductase</keyword>
<keyword evidence="2" id="KW-0285">Flavoprotein</keyword>
<comment type="cofactor">
    <cofactor evidence="1">
        <name>FAD</name>
        <dbReference type="ChEBI" id="CHEBI:57692"/>
    </cofactor>
</comment>
<dbReference type="PANTHER" id="PTHR43400">
    <property type="entry name" value="FUMARATE REDUCTASE"/>
    <property type="match status" value="1"/>
</dbReference>
<dbReference type="InterPro" id="IPR003953">
    <property type="entry name" value="FAD-dep_OxRdtase_2_FAD-bd"/>
</dbReference>
<sequence length="162" mass="17425">MNAARYDVVVVGSGAAALTAAVTAAESGKKVLVVESTDKFGGSTAMSGGGAWLPNNHLMAQNSNPDSYDAVRTYMDAVIADVGPASSKERRDAFATHAPKVAKYLEGLGFEWSYGKGYADYHPEEPGGLSSAVASREQEFLTVRKRKRDRCYPPLNRRLRHG</sequence>
<accession>A0AAU7DRM9</accession>
<dbReference type="GO" id="GO:0016491">
    <property type="term" value="F:oxidoreductase activity"/>
    <property type="evidence" value="ECO:0007669"/>
    <property type="project" value="UniProtKB-KW"/>
</dbReference>
<dbReference type="Gene3D" id="3.50.50.60">
    <property type="entry name" value="FAD/NAD(P)-binding domain"/>
    <property type="match status" value="1"/>
</dbReference>
<dbReference type="InterPro" id="IPR036188">
    <property type="entry name" value="FAD/NAD-bd_sf"/>
</dbReference>
<organism evidence="6">
    <name type="scientific">Jonesiaceae bacterium BS-20</name>
    <dbReference type="NCBI Taxonomy" id="3120821"/>
    <lineage>
        <taxon>Bacteria</taxon>
        <taxon>Bacillati</taxon>
        <taxon>Actinomycetota</taxon>
        <taxon>Actinomycetes</taxon>
        <taxon>Micrococcales</taxon>
        <taxon>Jonesiaceae</taxon>
    </lineage>
</organism>
<evidence type="ECO:0000259" key="5">
    <source>
        <dbReference type="Pfam" id="PF00890"/>
    </source>
</evidence>
<dbReference type="Pfam" id="PF00890">
    <property type="entry name" value="FAD_binding_2"/>
    <property type="match status" value="1"/>
</dbReference>
<dbReference type="InterPro" id="IPR050315">
    <property type="entry name" value="FAD-oxidoreductase_2"/>
</dbReference>
<evidence type="ECO:0000313" key="6">
    <source>
        <dbReference type="EMBL" id="XBH20354.1"/>
    </source>
</evidence>
<feature type="domain" description="FAD-dependent oxidoreductase 2 FAD-binding" evidence="5">
    <location>
        <begin position="7"/>
        <end position="132"/>
    </location>
</feature>
<dbReference type="EMBL" id="CP146203">
    <property type="protein sequence ID" value="XBH20354.1"/>
    <property type="molecule type" value="Genomic_DNA"/>
</dbReference>
<keyword evidence="3" id="KW-0274">FAD</keyword>
<name>A0AAU7DRM9_9MICO</name>